<keyword evidence="3" id="KW-1185">Reference proteome</keyword>
<dbReference type="EMBL" id="JAIWYP010000005">
    <property type="protein sequence ID" value="KAH3821516.1"/>
    <property type="molecule type" value="Genomic_DNA"/>
</dbReference>
<feature type="repeat" description="Filamin" evidence="1">
    <location>
        <begin position="1"/>
        <end position="91"/>
    </location>
</feature>
<evidence type="ECO:0000313" key="2">
    <source>
        <dbReference type="EMBL" id="KAH3821516.1"/>
    </source>
</evidence>
<dbReference type="AlphaFoldDB" id="A0A9D4GU52"/>
<dbReference type="Pfam" id="PF00630">
    <property type="entry name" value="Filamin"/>
    <property type="match status" value="1"/>
</dbReference>
<dbReference type="PROSITE" id="PS50194">
    <property type="entry name" value="FILAMIN_REPEAT"/>
    <property type="match status" value="2"/>
</dbReference>
<dbReference type="InterPro" id="IPR013783">
    <property type="entry name" value="Ig-like_fold"/>
</dbReference>
<dbReference type="Proteomes" id="UP000828390">
    <property type="component" value="Unassembled WGS sequence"/>
</dbReference>
<gene>
    <name evidence="2" type="ORF">DPMN_123280</name>
</gene>
<protein>
    <submittedName>
        <fullName evidence="2">Uncharacterized protein</fullName>
    </submittedName>
</protein>
<evidence type="ECO:0000313" key="3">
    <source>
        <dbReference type="Proteomes" id="UP000828390"/>
    </source>
</evidence>
<feature type="repeat" description="Filamin" evidence="1">
    <location>
        <begin position="89"/>
        <end position="176"/>
    </location>
</feature>
<comment type="caution">
    <text evidence="2">The sequence shown here is derived from an EMBL/GenBank/DDBJ whole genome shotgun (WGS) entry which is preliminary data.</text>
</comment>
<dbReference type="Gene3D" id="2.60.40.10">
    <property type="entry name" value="Immunoglobulins"/>
    <property type="match status" value="2"/>
</dbReference>
<reference evidence="2" key="2">
    <citation type="submission" date="2020-11" db="EMBL/GenBank/DDBJ databases">
        <authorList>
            <person name="McCartney M.A."/>
            <person name="Auch B."/>
            <person name="Kono T."/>
            <person name="Mallez S."/>
            <person name="Becker A."/>
            <person name="Gohl D.M."/>
            <person name="Silverstein K.A.T."/>
            <person name="Koren S."/>
            <person name="Bechman K.B."/>
            <person name="Herman A."/>
            <person name="Abrahante J.E."/>
            <person name="Garbe J."/>
        </authorList>
    </citation>
    <scope>NUCLEOTIDE SEQUENCE</scope>
    <source>
        <strain evidence="2">Duluth1</strain>
        <tissue evidence="2">Whole animal</tissue>
    </source>
</reference>
<dbReference type="SUPFAM" id="SSF81296">
    <property type="entry name" value="E set domains"/>
    <property type="match status" value="2"/>
</dbReference>
<name>A0A9D4GU52_DREPO</name>
<accession>A0A9D4GU52</accession>
<evidence type="ECO:0000256" key="1">
    <source>
        <dbReference type="PROSITE-ProRule" id="PRU00087"/>
    </source>
</evidence>
<sequence>MDKIRVQRPERSLYPCHHWVNLYMTCAPSAIEDLAIHIIGPVYNRVPFKLRNIGDRLYSIDWIPIKPGTYDVEVKYGDVIPAWGCPMRIEAFDLTKVKVTGHWDEPKVGTRHLMKVDVNSAGPVDLHVVIMNSEGTVQSAIEKAMDDLLHLTFDLEKPDLYDIYISYNGEPVPGKPCCGKTV</sequence>
<dbReference type="InterPro" id="IPR017868">
    <property type="entry name" value="Filamin/ABP280_repeat-like"/>
</dbReference>
<proteinExistence type="predicted"/>
<reference evidence="2" key="1">
    <citation type="journal article" date="2019" name="bioRxiv">
        <title>The Genome of the Zebra Mussel, Dreissena polymorpha: A Resource for Invasive Species Research.</title>
        <authorList>
            <person name="McCartney M.A."/>
            <person name="Auch B."/>
            <person name="Kono T."/>
            <person name="Mallez S."/>
            <person name="Zhang Y."/>
            <person name="Obille A."/>
            <person name="Becker A."/>
            <person name="Abrahante J.E."/>
            <person name="Garbe J."/>
            <person name="Badalamenti J.P."/>
            <person name="Herman A."/>
            <person name="Mangelson H."/>
            <person name="Liachko I."/>
            <person name="Sullivan S."/>
            <person name="Sone E.D."/>
            <person name="Koren S."/>
            <person name="Silverstein K.A.T."/>
            <person name="Beckman K.B."/>
            <person name="Gohl D.M."/>
        </authorList>
    </citation>
    <scope>NUCLEOTIDE SEQUENCE</scope>
    <source>
        <strain evidence="2">Duluth1</strain>
        <tissue evidence="2">Whole animal</tissue>
    </source>
</reference>
<organism evidence="2 3">
    <name type="scientific">Dreissena polymorpha</name>
    <name type="common">Zebra mussel</name>
    <name type="synonym">Mytilus polymorpha</name>
    <dbReference type="NCBI Taxonomy" id="45954"/>
    <lineage>
        <taxon>Eukaryota</taxon>
        <taxon>Metazoa</taxon>
        <taxon>Spiralia</taxon>
        <taxon>Lophotrochozoa</taxon>
        <taxon>Mollusca</taxon>
        <taxon>Bivalvia</taxon>
        <taxon>Autobranchia</taxon>
        <taxon>Heteroconchia</taxon>
        <taxon>Euheterodonta</taxon>
        <taxon>Imparidentia</taxon>
        <taxon>Neoheterodontei</taxon>
        <taxon>Myida</taxon>
        <taxon>Dreissenoidea</taxon>
        <taxon>Dreissenidae</taxon>
        <taxon>Dreissena</taxon>
    </lineage>
</organism>
<dbReference type="InterPro" id="IPR014756">
    <property type="entry name" value="Ig_E-set"/>
</dbReference>